<dbReference type="PRINTS" id="PR00411">
    <property type="entry name" value="PNDRDTASEI"/>
</dbReference>
<dbReference type="Proteomes" id="UP000229641">
    <property type="component" value="Unassembled WGS sequence"/>
</dbReference>
<evidence type="ECO:0000256" key="5">
    <source>
        <dbReference type="PIRSR" id="PIRSR000350-4"/>
    </source>
</evidence>
<evidence type="ECO:0008006" key="10">
    <source>
        <dbReference type="Google" id="ProtNLM"/>
    </source>
</evidence>
<dbReference type="PRINTS" id="PR00368">
    <property type="entry name" value="FADPNR"/>
</dbReference>
<dbReference type="SUPFAM" id="SSF51905">
    <property type="entry name" value="FAD/NAD(P)-binding domain"/>
    <property type="match status" value="1"/>
</dbReference>
<dbReference type="InterPro" id="IPR016156">
    <property type="entry name" value="FAD/NAD-linked_Rdtase_dimer_sf"/>
</dbReference>
<evidence type="ECO:0000256" key="4">
    <source>
        <dbReference type="PIRSR" id="PIRSR000350-3"/>
    </source>
</evidence>
<evidence type="ECO:0000256" key="2">
    <source>
        <dbReference type="ARBA" id="ARBA00022630"/>
    </source>
</evidence>
<protein>
    <recommendedName>
        <fullName evidence="10">Mercuric reductase</fullName>
    </recommendedName>
</protein>
<organism evidence="8 9">
    <name type="scientific">Candidatus Ghiorseimicrobium undicola</name>
    <dbReference type="NCBI Taxonomy" id="1974746"/>
    <lineage>
        <taxon>Bacteria</taxon>
        <taxon>Pseudomonadati</taxon>
        <taxon>Candidatus Omnitrophota</taxon>
        <taxon>Candidatus Ghiorseimicrobium</taxon>
    </lineage>
</organism>
<feature type="binding site" evidence="4">
    <location>
        <begin position="178"/>
        <end position="185"/>
    </location>
    <ligand>
        <name>NAD(+)</name>
        <dbReference type="ChEBI" id="CHEBI:57540"/>
    </ligand>
</feature>
<name>A0A2H0LWJ7_9BACT</name>
<comment type="similarity">
    <text evidence="1">Belongs to the class-I pyridine nucleotide-disulfide oxidoreductase family.</text>
</comment>
<dbReference type="InterPro" id="IPR023753">
    <property type="entry name" value="FAD/NAD-binding_dom"/>
</dbReference>
<sequence>MRHENFDIIVIGGGAGGLFAVSVASALGAKACLIEKTRLGGDCTWFGCVPSKALLKSAHVANLINRFELFGLNLSKGIKLDTAGVMPHVRDIVHEVSTHHPNELFEKRGIKVVIGPVKFINQNTVEVNNQKFSAKKFIICTGSHPAIPPIEGLDKAGYLTNENIFDLDVLPKSLIVLGGGPIGIELSQALNRLGVKVHVVEMLERILFREDKEIASVLENSLKQEGVEILAGKKAVKVYKKDNLVTVIIESGDGRREEISAENILVAVGRAPNLEGLSLDKANVKHDKKGLIVNKYLQTTNKNIFACGDIAGPYQFSHVAAYQAGICVRNALFRRIAWQRVSYDNIVWATFTDPEVAHLGLIQEEAQKKYRGIKIYKSEYGVSDRAVTDSEKNGLIKIITDKKGYILGAHITGSSASEIMQGLLIAKSFNIKLSKIAEVLFIYPTLSEIVKKTAAKPLIAMADNPLIKFVLNIIKKR</sequence>
<dbReference type="Pfam" id="PF07992">
    <property type="entry name" value="Pyr_redox_2"/>
    <property type="match status" value="1"/>
</dbReference>
<proteinExistence type="inferred from homology"/>
<evidence type="ECO:0000259" key="7">
    <source>
        <dbReference type="Pfam" id="PF07992"/>
    </source>
</evidence>
<evidence type="ECO:0000313" key="8">
    <source>
        <dbReference type="EMBL" id="PIQ88799.1"/>
    </source>
</evidence>
<keyword evidence="2" id="KW-0285">Flavoprotein</keyword>
<dbReference type="PANTHER" id="PTHR43014">
    <property type="entry name" value="MERCURIC REDUCTASE"/>
    <property type="match status" value="1"/>
</dbReference>
<feature type="binding site" evidence="4">
    <location>
        <position position="201"/>
    </location>
    <ligand>
        <name>NAD(+)</name>
        <dbReference type="ChEBI" id="CHEBI:57540"/>
    </ligand>
</feature>
<dbReference type="InterPro" id="IPR004099">
    <property type="entry name" value="Pyr_nucl-diS_OxRdtase_dimer"/>
</dbReference>
<dbReference type="Gene3D" id="3.30.390.30">
    <property type="match status" value="1"/>
</dbReference>
<keyword evidence="4" id="KW-0547">Nucleotide-binding</keyword>
<keyword evidence="3 4" id="KW-0274">FAD</keyword>
<comment type="caution">
    <text evidence="8">The sequence shown here is derived from an EMBL/GenBank/DDBJ whole genome shotgun (WGS) entry which is preliminary data.</text>
</comment>
<evidence type="ECO:0000259" key="6">
    <source>
        <dbReference type="Pfam" id="PF02852"/>
    </source>
</evidence>
<dbReference type="InterPro" id="IPR001100">
    <property type="entry name" value="Pyr_nuc-diS_OxRdtase"/>
</dbReference>
<dbReference type="AlphaFoldDB" id="A0A2H0LWJ7"/>
<dbReference type="InterPro" id="IPR036188">
    <property type="entry name" value="FAD/NAD-bd_sf"/>
</dbReference>
<evidence type="ECO:0000256" key="3">
    <source>
        <dbReference type="ARBA" id="ARBA00022827"/>
    </source>
</evidence>
<dbReference type="SUPFAM" id="SSF55424">
    <property type="entry name" value="FAD/NAD-linked reductases, dimerisation (C-terminal) domain"/>
    <property type="match status" value="1"/>
</dbReference>
<feature type="domain" description="FAD/NAD(P)-binding" evidence="7">
    <location>
        <begin position="6"/>
        <end position="324"/>
    </location>
</feature>
<feature type="binding site" evidence="4">
    <location>
        <begin position="141"/>
        <end position="143"/>
    </location>
    <ligand>
        <name>FAD</name>
        <dbReference type="ChEBI" id="CHEBI:57692"/>
    </ligand>
</feature>
<dbReference type="EMBL" id="PCWA01000084">
    <property type="protein sequence ID" value="PIQ88799.1"/>
    <property type="molecule type" value="Genomic_DNA"/>
</dbReference>
<gene>
    <name evidence="8" type="ORF">COV72_05840</name>
</gene>
<dbReference type="GO" id="GO:0003955">
    <property type="term" value="F:NAD(P)H dehydrogenase (quinone) activity"/>
    <property type="evidence" value="ECO:0007669"/>
    <property type="project" value="TreeGrafter"/>
</dbReference>
<comment type="cofactor">
    <cofactor evidence="4">
        <name>FAD</name>
        <dbReference type="ChEBI" id="CHEBI:57692"/>
    </cofactor>
    <text evidence="4">Binds 1 FAD per subunit.</text>
</comment>
<feature type="binding site" evidence="4">
    <location>
        <position position="269"/>
    </location>
    <ligand>
        <name>NAD(+)</name>
        <dbReference type="ChEBI" id="CHEBI:57540"/>
    </ligand>
</feature>
<dbReference type="Pfam" id="PF02852">
    <property type="entry name" value="Pyr_redox_dim"/>
    <property type="match status" value="1"/>
</dbReference>
<evidence type="ECO:0000256" key="1">
    <source>
        <dbReference type="ARBA" id="ARBA00007532"/>
    </source>
</evidence>
<dbReference type="GO" id="GO:0050660">
    <property type="term" value="F:flavin adenine dinucleotide binding"/>
    <property type="evidence" value="ECO:0007669"/>
    <property type="project" value="TreeGrafter"/>
</dbReference>
<feature type="binding site" evidence="4">
    <location>
        <position position="309"/>
    </location>
    <ligand>
        <name>FAD</name>
        <dbReference type="ChEBI" id="CHEBI:57692"/>
    </ligand>
</feature>
<feature type="domain" description="Pyridine nucleotide-disulphide oxidoreductase dimerisation" evidence="6">
    <location>
        <begin position="348"/>
        <end position="453"/>
    </location>
</feature>
<evidence type="ECO:0000313" key="9">
    <source>
        <dbReference type="Proteomes" id="UP000229641"/>
    </source>
</evidence>
<feature type="disulfide bond" description="Redox-active" evidence="5">
    <location>
        <begin position="43"/>
        <end position="48"/>
    </location>
</feature>
<accession>A0A2H0LWJ7</accession>
<keyword evidence="4" id="KW-0520">NAD</keyword>
<dbReference type="PANTHER" id="PTHR43014:SF2">
    <property type="entry name" value="MERCURIC REDUCTASE"/>
    <property type="match status" value="1"/>
</dbReference>
<feature type="binding site" evidence="4">
    <location>
        <position position="52"/>
    </location>
    <ligand>
        <name>FAD</name>
        <dbReference type="ChEBI" id="CHEBI:57692"/>
    </ligand>
</feature>
<dbReference type="PIRSF" id="PIRSF000350">
    <property type="entry name" value="Mercury_reductase_MerA"/>
    <property type="match status" value="1"/>
</dbReference>
<reference evidence="8 9" key="1">
    <citation type="submission" date="2017-09" db="EMBL/GenBank/DDBJ databases">
        <title>Depth-based differentiation of microbial function through sediment-hosted aquifers and enrichment of novel symbionts in the deep terrestrial subsurface.</title>
        <authorList>
            <person name="Probst A.J."/>
            <person name="Ladd B."/>
            <person name="Jarett J.K."/>
            <person name="Geller-Mcgrath D.E."/>
            <person name="Sieber C.M."/>
            <person name="Emerson J.B."/>
            <person name="Anantharaman K."/>
            <person name="Thomas B.C."/>
            <person name="Malmstrom R."/>
            <person name="Stieglmeier M."/>
            <person name="Klingl A."/>
            <person name="Woyke T."/>
            <person name="Ryan C.M."/>
            <person name="Banfield J.F."/>
        </authorList>
    </citation>
    <scope>NUCLEOTIDE SEQUENCE [LARGE SCALE GENOMIC DNA]</scope>
    <source>
        <strain evidence="8">CG11_big_fil_rev_8_21_14_0_20_42_13</strain>
    </source>
</reference>
<dbReference type="Gene3D" id="3.50.50.60">
    <property type="entry name" value="FAD/NAD(P)-binding domain"/>
    <property type="match status" value="2"/>
</dbReference>